<accession>A0A915HSL9</accession>
<feature type="region of interest" description="Disordered" evidence="1">
    <location>
        <begin position="153"/>
        <end position="173"/>
    </location>
</feature>
<reference evidence="3" key="1">
    <citation type="submission" date="2022-11" db="UniProtKB">
        <authorList>
            <consortium name="WormBaseParasite"/>
        </authorList>
    </citation>
    <scope>IDENTIFICATION</scope>
</reference>
<evidence type="ECO:0000313" key="3">
    <source>
        <dbReference type="WBParaSite" id="nRc.2.0.1.t04526-RA"/>
    </source>
</evidence>
<protein>
    <submittedName>
        <fullName evidence="3">Uncharacterized protein</fullName>
    </submittedName>
</protein>
<organism evidence="2 3">
    <name type="scientific">Romanomermis culicivorax</name>
    <name type="common">Nematode worm</name>
    <dbReference type="NCBI Taxonomy" id="13658"/>
    <lineage>
        <taxon>Eukaryota</taxon>
        <taxon>Metazoa</taxon>
        <taxon>Ecdysozoa</taxon>
        <taxon>Nematoda</taxon>
        <taxon>Enoplea</taxon>
        <taxon>Dorylaimia</taxon>
        <taxon>Mermithida</taxon>
        <taxon>Mermithoidea</taxon>
        <taxon>Mermithidae</taxon>
        <taxon>Romanomermis</taxon>
    </lineage>
</organism>
<proteinExistence type="predicted"/>
<dbReference type="WBParaSite" id="nRc.2.0.1.t04526-RA">
    <property type="protein sequence ID" value="nRc.2.0.1.t04526-RA"/>
    <property type="gene ID" value="nRc.2.0.1.g04526"/>
</dbReference>
<evidence type="ECO:0000256" key="1">
    <source>
        <dbReference type="SAM" id="MobiDB-lite"/>
    </source>
</evidence>
<name>A0A915HSL9_ROMCU</name>
<dbReference type="Proteomes" id="UP000887565">
    <property type="component" value="Unplaced"/>
</dbReference>
<evidence type="ECO:0000313" key="2">
    <source>
        <dbReference type="Proteomes" id="UP000887565"/>
    </source>
</evidence>
<keyword evidence="2" id="KW-1185">Reference proteome</keyword>
<dbReference type="AlphaFoldDB" id="A0A915HSL9"/>
<sequence length="173" mass="19448">MATQPFQPSQPQPASTGAWRPMRCTLPTWQIVQPIPQYRPQTPPLNCQQCVMDLQRQQEVRLLKLVRVNLPVMLANRPAMQAQPAIQALPSLSLSMSNLTIIPPITETAPLPQPPLQFQASAGTQMNTECTQKCREQKYEEVKARKAQIDQQLALIQQPGTSAQAQKEREDEI</sequence>